<dbReference type="GO" id="GO:0008907">
    <property type="term" value="F:integrase activity"/>
    <property type="evidence" value="ECO:0007669"/>
    <property type="project" value="InterPro"/>
</dbReference>
<dbReference type="AlphaFoldDB" id="A0A3R6AEJ7"/>
<dbReference type="Proteomes" id="UP000284051">
    <property type="component" value="Unassembled WGS sequence"/>
</dbReference>
<dbReference type="GO" id="GO:0006310">
    <property type="term" value="P:DNA recombination"/>
    <property type="evidence" value="ECO:0007669"/>
    <property type="project" value="UniProtKB-KW"/>
</dbReference>
<dbReference type="Proteomes" id="UP000478483">
    <property type="component" value="Unassembled WGS sequence"/>
</dbReference>
<dbReference type="GO" id="GO:0003677">
    <property type="term" value="F:DNA binding"/>
    <property type="evidence" value="ECO:0007669"/>
    <property type="project" value="UniProtKB-KW"/>
</dbReference>
<comment type="similarity">
    <text evidence="1">Belongs to the 'phage' integrase family.</text>
</comment>
<dbReference type="InterPro" id="IPR010998">
    <property type="entry name" value="Integrase_recombinase_N"/>
</dbReference>
<keyword evidence="3" id="KW-0233">DNA recombination</keyword>
<evidence type="ECO:0000256" key="3">
    <source>
        <dbReference type="ARBA" id="ARBA00023172"/>
    </source>
</evidence>
<dbReference type="PANTHER" id="PTHR30349">
    <property type="entry name" value="PHAGE INTEGRASE-RELATED"/>
    <property type="match status" value="1"/>
</dbReference>
<sequence>MPNKRKDNKGRLLRTGESQRKDLTYMYRYTDMRGKRQCVYADDLNKLREKEKKIQLDTLQGLDISGGGITVLELVERYVGLRRNVRYNTTVGYNFVLNILRKEEFGYQQVNKVRVVDAKRFLLNLYDKGRGYSSINSIKGVLKPAFQMAVNDDYLRKNPFDFKMDLIPNNSQKRVAMTEEEQERYLEYVRNDEHFSRYYDEIIVLLGTGMRISEFMGLTLSDLDFEERKIKVDHQLTRTRNGKYYVEKTKTENGVRFIYMTDEVKEALLNIIASRQKPRKEMVVDGYKGFLLLDKDGKPKVAMHLEHVMKRLLDKYNATHEEQLPRITPHVLRHTFCTRMSERGMNPKTLQYLMGHADITVTLNVYTHASYTKVADEMAQITAV</sequence>
<reference evidence="8 9" key="1">
    <citation type="submission" date="2018-08" db="EMBL/GenBank/DDBJ databases">
        <title>A genome reference for cultivated species of the human gut microbiota.</title>
        <authorList>
            <person name="Zou Y."/>
            <person name="Xue W."/>
            <person name="Luo G."/>
        </authorList>
    </citation>
    <scope>NUCLEOTIDE SEQUENCE [LARGE SCALE GENOMIC DNA]</scope>
    <source>
        <strain evidence="7 8">AM22-21LB</strain>
        <strain evidence="6 9">AM43-11</strain>
    </source>
</reference>
<evidence type="ECO:0000313" key="9">
    <source>
        <dbReference type="Proteomes" id="UP000284465"/>
    </source>
</evidence>
<dbReference type="InterPro" id="IPR004191">
    <property type="entry name" value="Integrase_Tn916-type_DNA-bd_N"/>
</dbReference>
<comment type="caution">
    <text evidence="6">The sequence shown here is derived from an EMBL/GenBank/DDBJ whole genome shotgun (WGS) entry which is preliminary data.</text>
</comment>
<dbReference type="Gene3D" id="3.30.160.60">
    <property type="entry name" value="Classic Zinc Finger"/>
    <property type="match status" value="1"/>
</dbReference>
<dbReference type="InterPro" id="IPR011010">
    <property type="entry name" value="DNA_brk_join_enz"/>
</dbReference>
<dbReference type="PANTHER" id="PTHR30349:SF64">
    <property type="entry name" value="PROPHAGE INTEGRASE INTD-RELATED"/>
    <property type="match status" value="1"/>
</dbReference>
<feature type="domain" description="Tyr recombinase" evidence="4">
    <location>
        <begin position="172"/>
        <end position="379"/>
    </location>
</feature>
<dbReference type="Gene3D" id="1.10.443.10">
    <property type="entry name" value="Intergrase catalytic core"/>
    <property type="match status" value="1"/>
</dbReference>
<dbReference type="SUPFAM" id="SSF54171">
    <property type="entry name" value="DNA-binding domain"/>
    <property type="match status" value="1"/>
</dbReference>
<dbReference type="InterPro" id="IPR002104">
    <property type="entry name" value="Integrase_catalytic"/>
</dbReference>
<evidence type="ECO:0000259" key="4">
    <source>
        <dbReference type="PROSITE" id="PS51898"/>
    </source>
</evidence>
<organism evidence="6 9">
    <name type="scientific">Roseburia intestinalis</name>
    <dbReference type="NCBI Taxonomy" id="166486"/>
    <lineage>
        <taxon>Bacteria</taxon>
        <taxon>Bacillati</taxon>
        <taxon>Bacillota</taxon>
        <taxon>Clostridia</taxon>
        <taxon>Lachnospirales</taxon>
        <taxon>Lachnospiraceae</taxon>
        <taxon>Roseburia</taxon>
    </lineage>
</organism>
<dbReference type="Proteomes" id="UP000284465">
    <property type="component" value="Unassembled WGS sequence"/>
</dbReference>
<evidence type="ECO:0000256" key="2">
    <source>
        <dbReference type="ARBA" id="ARBA00023125"/>
    </source>
</evidence>
<evidence type="ECO:0000313" key="6">
    <source>
        <dbReference type="EMBL" id="RHA64801.1"/>
    </source>
</evidence>
<dbReference type="InterPro" id="IPR016177">
    <property type="entry name" value="DNA-bd_dom_sf"/>
</dbReference>
<evidence type="ECO:0000256" key="1">
    <source>
        <dbReference type="ARBA" id="ARBA00008857"/>
    </source>
</evidence>
<name>A0A3R6AEJ7_9FIRM</name>
<evidence type="ECO:0000313" key="5">
    <source>
        <dbReference type="EMBL" id="MTR86978.1"/>
    </source>
</evidence>
<accession>A0A3R6AEJ7</accession>
<reference evidence="5 10" key="2">
    <citation type="journal article" date="2019" name="Nat. Med.">
        <title>A library of human gut bacterial isolates paired with longitudinal multiomics data enables mechanistic microbiome research.</title>
        <authorList>
            <person name="Poyet M."/>
            <person name="Groussin M."/>
            <person name="Gibbons S.M."/>
            <person name="Avila-Pacheco J."/>
            <person name="Jiang X."/>
            <person name="Kearney S.M."/>
            <person name="Perrotta A.R."/>
            <person name="Berdy B."/>
            <person name="Zhao S."/>
            <person name="Lieberman T.D."/>
            <person name="Swanson P.K."/>
            <person name="Smith M."/>
            <person name="Roesemann S."/>
            <person name="Alexander J.E."/>
            <person name="Rich S.A."/>
            <person name="Livny J."/>
            <person name="Vlamakis H."/>
            <person name="Clish C."/>
            <person name="Bullock K."/>
            <person name="Deik A."/>
            <person name="Scott J."/>
            <person name="Pierce K.A."/>
            <person name="Xavier R.J."/>
            <person name="Alm E.J."/>
        </authorList>
    </citation>
    <scope>NUCLEOTIDE SEQUENCE [LARGE SCALE GENOMIC DNA]</scope>
    <source>
        <strain evidence="5 10">BIOML-A1</strain>
    </source>
</reference>
<dbReference type="CDD" id="cd01189">
    <property type="entry name" value="INT_ICEBs1_C_like"/>
    <property type="match status" value="1"/>
</dbReference>
<dbReference type="EMBL" id="QSFP01000027">
    <property type="protein sequence ID" value="RHA64801.1"/>
    <property type="molecule type" value="Genomic_DNA"/>
</dbReference>
<dbReference type="Gene3D" id="1.10.150.130">
    <property type="match status" value="1"/>
</dbReference>
<dbReference type="InterPro" id="IPR050090">
    <property type="entry name" value="Tyrosine_recombinase_XerCD"/>
</dbReference>
<evidence type="ECO:0000313" key="10">
    <source>
        <dbReference type="Proteomes" id="UP000478483"/>
    </source>
</evidence>
<dbReference type="EMBL" id="QRID01000028">
    <property type="protein sequence ID" value="RHG24727.1"/>
    <property type="molecule type" value="Genomic_DNA"/>
</dbReference>
<proteinExistence type="inferred from homology"/>
<evidence type="ECO:0000313" key="8">
    <source>
        <dbReference type="Proteomes" id="UP000284051"/>
    </source>
</evidence>
<gene>
    <name evidence="7" type="ORF">DW264_17710</name>
    <name evidence="6" type="ORF">DW927_16940</name>
    <name evidence="5" type="ORF">GMD50_18475</name>
</gene>
<dbReference type="Pfam" id="PF02920">
    <property type="entry name" value="Integrase_DNA"/>
    <property type="match status" value="1"/>
</dbReference>
<evidence type="ECO:0000313" key="7">
    <source>
        <dbReference type="EMBL" id="RHG24727.1"/>
    </source>
</evidence>
<protein>
    <submittedName>
        <fullName evidence="6">Site-specific integrase</fullName>
    </submittedName>
    <submittedName>
        <fullName evidence="5">Tyrosine-type recombinase/integrase</fullName>
    </submittedName>
</protein>
<dbReference type="InterPro" id="IPR013762">
    <property type="entry name" value="Integrase-like_cat_sf"/>
</dbReference>
<keyword evidence="2" id="KW-0238">DNA-binding</keyword>
<dbReference type="RefSeq" id="WP_118413472.1">
    <property type="nucleotide sequence ID" value="NZ_JBBNID010000048.1"/>
</dbReference>
<dbReference type="PROSITE" id="PS51898">
    <property type="entry name" value="TYR_RECOMBINASE"/>
    <property type="match status" value="1"/>
</dbReference>
<dbReference type="SUPFAM" id="SSF56349">
    <property type="entry name" value="DNA breaking-rejoining enzymes"/>
    <property type="match status" value="1"/>
</dbReference>
<dbReference type="Pfam" id="PF00589">
    <property type="entry name" value="Phage_integrase"/>
    <property type="match status" value="1"/>
</dbReference>
<dbReference type="EMBL" id="WNAJ01000034">
    <property type="protein sequence ID" value="MTR86978.1"/>
    <property type="molecule type" value="Genomic_DNA"/>
</dbReference>